<dbReference type="Pfam" id="PF21948">
    <property type="entry name" value="LplA-B_cat"/>
    <property type="match status" value="1"/>
</dbReference>
<gene>
    <name evidence="2" type="ORF">SGN30_11125</name>
</gene>
<dbReference type="SUPFAM" id="SSF55681">
    <property type="entry name" value="Class II aaRS and biotin synthetases"/>
    <property type="match status" value="1"/>
</dbReference>
<dbReference type="Proteomes" id="UP001287445">
    <property type="component" value="Unassembled WGS sequence"/>
</dbReference>
<reference evidence="2" key="1">
    <citation type="submission" date="2023-11" db="EMBL/GenBank/DDBJ databases">
        <title>Identification and selenium tolerance of Delftia acidovorans R3-25.</title>
        <authorList>
            <person name="Zhang S."/>
            <person name="Liu Y."/>
            <person name="Guo Y."/>
        </authorList>
    </citation>
    <scope>NUCLEOTIDE SEQUENCE</scope>
    <source>
        <strain evidence="2">R3-25</strain>
    </source>
</reference>
<proteinExistence type="predicted"/>
<keyword evidence="2" id="KW-0436">Ligase</keyword>
<dbReference type="EMBL" id="JAWWMZ010000003">
    <property type="protein sequence ID" value="MDX4953967.1"/>
    <property type="molecule type" value="Genomic_DNA"/>
</dbReference>
<organism evidence="2 3">
    <name type="scientific">Delftia acidovorans</name>
    <name type="common">Pseudomonas acidovorans</name>
    <name type="synonym">Comamonas acidovorans</name>
    <dbReference type="NCBI Taxonomy" id="80866"/>
    <lineage>
        <taxon>Bacteria</taxon>
        <taxon>Pseudomonadati</taxon>
        <taxon>Pseudomonadota</taxon>
        <taxon>Betaproteobacteria</taxon>
        <taxon>Burkholderiales</taxon>
        <taxon>Comamonadaceae</taxon>
        <taxon>Delftia</taxon>
    </lineage>
</organism>
<dbReference type="GO" id="GO:0016874">
    <property type="term" value="F:ligase activity"/>
    <property type="evidence" value="ECO:0007669"/>
    <property type="project" value="UniProtKB-KW"/>
</dbReference>
<evidence type="ECO:0000313" key="3">
    <source>
        <dbReference type="Proteomes" id="UP001287445"/>
    </source>
</evidence>
<evidence type="ECO:0000313" key="2">
    <source>
        <dbReference type="EMBL" id="MDX4953967.1"/>
    </source>
</evidence>
<dbReference type="InterPro" id="IPR004143">
    <property type="entry name" value="BPL_LPL_catalytic"/>
</dbReference>
<protein>
    <submittedName>
        <fullName evidence="2">Lipoate--protein ligase family protein</fullName>
    </submittedName>
</protein>
<comment type="caution">
    <text evidence="2">The sequence shown here is derived from an EMBL/GenBank/DDBJ whole genome shotgun (WGS) entry which is preliminary data.</text>
</comment>
<sequence>MPYSHLPHFTLVEPQGLGLVNPVAADLALLERLAADPGHPLAQLWTAPTCLVVPRSYQRHAALDAVRERFAAQGCPVYLRSSGGGLVPQGPGMLNLSLAYVVRGMPGEWAEPVYLHLCEMLRGPLHSLGLATHWQAVEGSFCDGRFNLACTHEGRARKIAGTAQYWRPLPAPPGTAPGSLRAHAVLAHAVLLVDADLPAAHVLANGFEQALDSSRHYDPDSTINVAQALAPAQGPGNQADTMQALHSLLADSVCRCGPPGKAETAVS</sequence>
<evidence type="ECO:0000259" key="1">
    <source>
        <dbReference type="PROSITE" id="PS51733"/>
    </source>
</evidence>
<dbReference type="InterPro" id="IPR045864">
    <property type="entry name" value="aa-tRNA-synth_II/BPL/LPL"/>
</dbReference>
<accession>A0AAJ2VCP2</accession>
<name>A0AAJ2VCP2_DELAC</name>
<dbReference type="AlphaFoldDB" id="A0AAJ2VCP2"/>
<dbReference type="Gene3D" id="3.30.930.10">
    <property type="entry name" value="Bira Bifunctional Protein, Domain 2"/>
    <property type="match status" value="1"/>
</dbReference>
<dbReference type="PROSITE" id="PS51733">
    <property type="entry name" value="BPL_LPL_CATALYTIC"/>
    <property type="match status" value="1"/>
</dbReference>
<dbReference type="RefSeq" id="WP_197942963.1">
    <property type="nucleotide sequence ID" value="NZ_CAURVC010000004.1"/>
</dbReference>
<feature type="domain" description="BPL/LPL catalytic" evidence="1">
    <location>
        <begin position="36"/>
        <end position="237"/>
    </location>
</feature>